<dbReference type="RefSeq" id="WP_135957521.1">
    <property type="nucleotide sequence ID" value="NZ_JBCLPP010000059.1"/>
</dbReference>
<sequence length="166" mass="19604">MKKRGLKRYYRHLSKLDFANRIVIGMRNGKVEYDYEHIHLDGYTLTKWAEIKSHLDVLFNQFDIFRLNSKSISLPFQVWGYVCFQHDYGCQIALYLHTPNNDFDDFPMLFTNASESRTLRWKELSDYLDAKIAIGYEVRYSNNCDGEPEIFIAARNVGLPIFIESK</sequence>
<organism evidence="1 2">
    <name type="scientific">Heminiphilus faecis</name>
    <dbReference type="NCBI Taxonomy" id="2601703"/>
    <lineage>
        <taxon>Bacteria</taxon>
        <taxon>Pseudomonadati</taxon>
        <taxon>Bacteroidota</taxon>
        <taxon>Bacteroidia</taxon>
        <taxon>Bacteroidales</taxon>
        <taxon>Muribaculaceae</taxon>
        <taxon>Heminiphilus</taxon>
    </lineage>
</organism>
<proteinExistence type="predicted"/>
<reference evidence="1 2" key="1">
    <citation type="submission" date="2024-03" db="EMBL/GenBank/DDBJ databases">
        <title>Mouse gut bacterial collection (mGBC) of GemPharmatech.</title>
        <authorList>
            <person name="He Y."/>
            <person name="Dong L."/>
            <person name="Wu D."/>
            <person name="Gao X."/>
            <person name="Lin Z."/>
        </authorList>
    </citation>
    <scope>NUCLEOTIDE SEQUENCE [LARGE SCALE GENOMIC DNA]</scope>
    <source>
        <strain evidence="1 2">54-13</strain>
    </source>
</reference>
<dbReference type="EMBL" id="JBCLPP010000059">
    <property type="protein sequence ID" value="MEY8246591.1"/>
    <property type="molecule type" value="Genomic_DNA"/>
</dbReference>
<gene>
    <name evidence="1" type="ORF">AAK873_13365</name>
</gene>
<name>A0ABV4D0Y9_9BACT</name>
<evidence type="ECO:0000313" key="2">
    <source>
        <dbReference type="Proteomes" id="UP001565200"/>
    </source>
</evidence>
<comment type="caution">
    <text evidence="1">The sequence shown here is derived from an EMBL/GenBank/DDBJ whole genome shotgun (WGS) entry which is preliminary data.</text>
</comment>
<accession>A0ABV4D0Y9</accession>
<evidence type="ECO:0000313" key="1">
    <source>
        <dbReference type="EMBL" id="MEY8246591.1"/>
    </source>
</evidence>
<protein>
    <submittedName>
        <fullName evidence="1">Uncharacterized protein</fullName>
    </submittedName>
</protein>
<dbReference type="Proteomes" id="UP001565200">
    <property type="component" value="Unassembled WGS sequence"/>
</dbReference>
<keyword evidence="2" id="KW-1185">Reference proteome</keyword>